<gene>
    <name evidence="1" type="ORF">rsdtw13_31210</name>
</gene>
<accession>A0ACB5RFK0</accession>
<proteinExistence type="predicted"/>
<protein>
    <submittedName>
        <fullName evidence="1">Membrane protein</fullName>
    </submittedName>
</protein>
<evidence type="ECO:0000313" key="2">
    <source>
        <dbReference type="Proteomes" id="UP001058074"/>
    </source>
</evidence>
<reference evidence="1" key="1">
    <citation type="journal article" date="2025" name="Int. J. Syst. Evol. Microbiol.">
        <title>Inconstantimicrobium mannanitabidum sp. nov., a novel member of the family Clostridiaceae isolated from anoxic soil under the treatment of reductive soil disinfestation.</title>
        <authorList>
            <person name="Ueki A."/>
            <person name="Tonouchi A."/>
            <person name="Honma S."/>
            <person name="Kaku N."/>
            <person name="Ueki K."/>
        </authorList>
    </citation>
    <scope>NUCLEOTIDE SEQUENCE</scope>
    <source>
        <strain evidence="1">TW13</strain>
    </source>
</reference>
<comment type="caution">
    <text evidence="1">The sequence shown here is derived from an EMBL/GenBank/DDBJ whole genome shotgun (WGS) entry which is preliminary data.</text>
</comment>
<dbReference type="EMBL" id="BROD01000001">
    <property type="protein sequence ID" value="GKX67863.1"/>
    <property type="molecule type" value="Genomic_DNA"/>
</dbReference>
<name>A0ACB5RFK0_9CLOT</name>
<dbReference type="Proteomes" id="UP001058074">
    <property type="component" value="Unassembled WGS sequence"/>
</dbReference>
<evidence type="ECO:0000313" key="1">
    <source>
        <dbReference type="EMBL" id="GKX67863.1"/>
    </source>
</evidence>
<sequence>MNKEEFLNIIANGLSDFPASERSEILYDYEQRFSTGLSQGKTEQEIINELGDPHSIVKHYIDTYSTRFRKKGSYEDTNYQSNTSVKSKSTGFWVLAIILLLILSPVILGVGFGILGLVVAFVAICFAIGVVGVGFIVSGLLGFNQIISHFSNVDINIPGSAQVLLGIGSICLCILLIIGMIFVIKGSLFLIKQIINFFR</sequence>
<organism evidence="1 2">
    <name type="scientific">Inconstantimicrobium mannanitabidum</name>
    <dbReference type="NCBI Taxonomy" id="1604901"/>
    <lineage>
        <taxon>Bacteria</taxon>
        <taxon>Bacillati</taxon>
        <taxon>Bacillota</taxon>
        <taxon>Clostridia</taxon>
        <taxon>Eubacteriales</taxon>
        <taxon>Clostridiaceae</taxon>
        <taxon>Inconstantimicrobium</taxon>
    </lineage>
</organism>
<keyword evidence="2" id="KW-1185">Reference proteome</keyword>